<evidence type="ECO:0000256" key="2">
    <source>
        <dbReference type="ARBA" id="ARBA00022723"/>
    </source>
</evidence>
<dbReference type="PROSITE" id="PS51471">
    <property type="entry name" value="FE2OG_OXY"/>
    <property type="match status" value="1"/>
</dbReference>
<evidence type="ECO:0000259" key="7">
    <source>
        <dbReference type="PROSITE" id="PS51471"/>
    </source>
</evidence>
<dbReference type="Proteomes" id="UP000032049">
    <property type="component" value="Unassembled WGS sequence"/>
</dbReference>
<dbReference type="PANTHER" id="PTHR10869">
    <property type="entry name" value="PROLYL 4-HYDROXYLASE ALPHA SUBUNIT"/>
    <property type="match status" value="1"/>
</dbReference>
<dbReference type="SMART" id="SM00702">
    <property type="entry name" value="P4Hc"/>
    <property type="match status" value="1"/>
</dbReference>
<comment type="caution">
    <text evidence="8">The sequence shown here is derived from an EMBL/GenBank/DDBJ whole genome shotgun (WGS) entry which is preliminary data.</text>
</comment>
<comment type="cofactor">
    <cofactor evidence="1">
        <name>L-ascorbate</name>
        <dbReference type="ChEBI" id="CHEBI:38290"/>
    </cofactor>
</comment>
<keyword evidence="5" id="KW-0560">Oxidoreductase</keyword>
<dbReference type="STRING" id="1503925.TH53_18125"/>
<protein>
    <recommendedName>
        <fullName evidence="7">Fe2OG dioxygenase domain-containing protein</fullName>
    </recommendedName>
</protein>
<evidence type="ECO:0000256" key="5">
    <source>
        <dbReference type="ARBA" id="ARBA00023002"/>
    </source>
</evidence>
<name>A0A0D0F2P5_9SPHI</name>
<dbReference type="GO" id="GO:0031418">
    <property type="term" value="F:L-ascorbic acid binding"/>
    <property type="evidence" value="ECO:0007669"/>
    <property type="project" value="UniProtKB-KW"/>
</dbReference>
<dbReference type="GO" id="GO:0016705">
    <property type="term" value="F:oxidoreductase activity, acting on paired donors, with incorporation or reduction of molecular oxygen"/>
    <property type="evidence" value="ECO:0007669"/>
    <property type="project" value="InterPro"/>
</dbReference>
<keyword evidence="6" id="KW-0408">Iron</keyword>
<accession>A0A0D0F2P5</accession>
<dbReference type="PANTHER" id="PTHR10869:SF246">
    <property type="entry name" value="TRANSMEMBRANE PROLYL 4-HYDROXYLASE"/>
    <property type="match status" value="1"/>
</dbReference>
<keyword evidence="2" id="KW-0479">Metal-binding</keyword>
<evidence type="ECO:0000256" key="3">
    <source>
        <dbReference type="ARBA" id="ARBA00022896"/>
    </source>
</evidence>
<evidence type="ECO:0000256" key="1">
    <source>
        <dbReference type="ARBA" id="ARBA00001961"/>
    </source>
</evidence>
<dbReference type="EMBL" id="JXRA01000080">
    <property type="protein sequence ID" value="KIO75818.1"/>
    <property type="molecule type" value="Genomic_DNA"/>
</dbReference>
<keyword evidence="9" id="KW-1185">Reference proteome</keyword>
<dbReference type="InterPro" id="IPR045054">
    <property type="entry name" value="P4HA-like"/>
</dbReference>
<evidence type="ECO:0000256" key="4">
    <source>
        <dbReference type="ARBA" id="ARBA00022964"/>
    </source>
</evidence>
<evidence type="ECO:0000313" key="9">
    <source>
        <dbReference type="Proteomes" id="UP000032049"/>
    </source>
</evidence>
<dbReference type="Pfam" id="PF13640">
    <property type="entry name" value="2OG-FeII_Oxy_3"/>
    <property type="match status" value="1"/>
</dbReference>
<dbReference type="InterPro" id="IPR006620">
    <property type="entry name" value="Pro_4_hyd_alph"/>
</dbReference>
<dbReference type="AlphaFoldDB" id="A0A0D0F2P5"/>
<reference evidence="8 9" key="1">
    <citation type="submission" date="2015-01" db="EMBL/GenBank/DDBJ databases">
        <title>Draft genome sequence of Pedobacter sp. NL19 isolated from sludge of an effluent treatment pond in an abandoned uranium mine.</title>
        <authorList>
            <person name="Santos T."/>
            <person name="Caetano T."/>
            <person name="Covas C."/>
            <person name="Cruz A."/>
            <person name="Mendo S."/>
        </authorList>
    </citation>
    <scope>NUCLEOTIDE SEQUENCE [LARGE SCALE GENOMIC DNA]</scope>
    <source>
        <strain evidence="8 9">NL19</strain>
    </source>
</reference>
<evidence type="ECO:0000256" key="6">
    <source>
        <dbReference type="ARBA" id="ARBA00023004"/>
    </source>
</evidence>
<keyword evidence="3" id="KW-0847">Vitamin C</keyword>
<organism evidence="8 9">
    <name type="scientific">Pedobacter lusitanus</name>
    <dbReference type="NCBI Taxonomy" id="1503925"/>
    <lineage>
        <taxon>Bacteria</taxon>
        <taxon>Pseudomonadati</taxon>
        <taxon>Bacteroidota</taxon>
        <taxon>Sphingobacteriia</taxon>
        <taxon>Sphingobacteriales</taxon>
        <taxon>Sphingobacteriaceae</taxon>
        <taxon>Pedobacter</taxon>
    </lineage>
</organism>
<dbReference type="RefSeq" id="WP_041884027.1">
    <property type="nucleotide sequence ID" value="NZ_CP157278.1"/>
</dbReference>
<dbReference type="Gene3D" id="2.60.120.620">
    <property type="entry name" value="q2cbj1_9rhob like domain"/>
    <property type="match status" value="1"/>
</dbReference>
<keyword evidence="4" id="KW-0223">Dioxygenase</keyword>
<dbReference type="GO" id="GO:0051213">
    <property type="term" value="F:dioxygenase activity"/>
    <property type="evidence" value="ECO:0007669"/>
    <property type="project" value="UniProtKB-KW"/>
</dbReference>
<dbReference type="InterPro" id="IPR044862">
    <property type="entry name" value="Pro_4_hyd_alph_FE2OG_OXY"/>
</dbReference>
<evidence type="ECO:0000313" key="8">
    <source>
        <dbReference type="EMBL" id="KIO75818.1"/>
    </source>
</evidence>
<dbReference type="OrthoDB" id="269774at2"/>
<proteinExistence type="predicted"/>
<dbReference type="GO" id="GO:0005506">
    <property type="term" value="F:iron ion binding"/>
    <property type="evidence" value="ECO:0007669"/>
    <property type="project" value="InterPro"/>
</dbReference>
<dbReference type="InterPro" id="IPR005123">
    <property type="entry name" value="Oxoglu/Fe-dep_dioxygenase_dom"/>
</dbReference>
<gene>
    <name evidence="8" type="ORF">TH53_18125</name>
</gene>
<feature type="domain" description="Fe2OG dioxygenase" evidence="7">
    <location>
        <begin position="111"/>
        <end position="203"/>
    </location>
</feature>
<sequence length="219" mass="24624">MSSKIEIIEGGIFEEVAPSVFEADMLSAEICEDILSEFSGIQPWKQAKIAVSQKTESGINDIIGIIDITQRNSQRMRFRELDMLTKPKTSECLNRIQRQVSRFASQEFGLDFNEFGGEEIVRYPVGGVFTPHTDTHKGNSQRAFTVIIYLNDNFSDGETSFPDLDYKCSPKTGRVLLFLSTELHSGLPVAAGEKNIIVFWGFFPGSMDKDRISNFFKAD</sequence>